<keyword evidence="2" id="KW-1185">Reference proteome</keyword>
<organism evidence="1 2">
    <name type="scientific">Champsocephalus esox</name>
    <name type="common">pike icefish</name>
    <dbReference type="NCBI Taxonomy" id="159716"/>
    <lineage>
        <taxon>Eukaryota</taxon>
        <taxon>Metazoa</taxon>
        <taxon>Chordata</taxon>
        <taxon>Craniata</taxon>
        <taxon>Vertebrata</taxon>
        <taxon>Euteleostomi</taxon>
        <taxon>Actinopterygii</taxon>
        <taxon>Neopterygii</taxon>
        <taxon>Teleostei</taxon>
        <taxon>Neoteleostei</taxon>
        <taxon>Acanthomorphata</taxon>
        <taxon>Eupercaria</taxon>
        <taxon>Perciformes</taxon>
        <taxon>Notothenioidei</taxon>
        <taxon>Channichthyidae</taxon>
        <taxon>Champsocephalus</taxon>
    </lineage>
</organism>
<protein>
    <submittedName>
        <fullName evidence="1">Uncharacterized protein</fullName>
    </submittedName>
</protein>
<accession>A0AAN8BKC0</accession>
<dbReference type="EMBL" id="JAULUE010002059">
    <property type="protein sequence ID" value="KAK5886411.1"/>
    <property type="molecule type" value="Genomic_DNA"/>
</dbReference>
<evidence type="ECO:0000313" key="1">
    <source>
        <dbReference type="EMBL" id="KAK5886411.1"/>
    </source>
</evidence>
<evidence type="ECO:0000313" key="2">
    <source>
        <dbReference type="Proteomes" id="UP001335648"/>
    </source>
</evidence>
<dbReference type="Proteomes" id="UP001335648">
    <property type="component" value="Unassembled WGS sequence"/>
</dbReference>
<comment type="caution">
    <text evidence="1">The sequence shown here is derived from an EMBL/GenBank/DDBJ whole genome shotgun (WGS) entry which is preliminary data.</text>
</comment>
<dbReference type="AlphaFoldDB" id="A0AAN8BKC0"/>
<reference evidence="1 2" key="1">
    <citation type="journal article" date="2023" name="Mol. Biol. Evol.">
        <title>Genomics of Secondarily Temperate Adaptation in the Only Non-Antarctic Icefish.</title>
        <authorList>
            <person name="Rivera-Colon A.G."/>
            <person name="Rayamajhi N."/>
            <person name="Minhas B.F."/>
            <person name="Madrigal G."/>
            <person name="Bilyk K.T."/>
            <person name="Yoon V."/>
            <person name="Hune M."/>
            <person name="Gregory S."/>
            <person name="Cheng C.H.C."/>
            <person name="Catchen J.M."/>
        </authorList>
    </citation>
    <scope>NUCLEOTIDE SEQUENCE [LARGE SCALE GENOMIC DNA]</scope>
    <source>
        <strain evidence="1">JC2023a</strain>
    </source>
</reference>
<name>A0AAN8BKC0_9TELE</name>
<sequence length="70" mass="7801">MLKPIKLQEREAQVSGLIRENNSGLKDEEEKLLLVHNSTAPLSEVQSSSTKYSLIYIPRVGGYTDMASVH</sequence>
<gene>
    <name evidence="1" type="ORF">CesoFtcFv8_017442</name>
</gene>
<proteinExistence type="predicted"/>